<dbReference type="AlphaFoldDB" id="A0A4Z2E9F5"/>
<name>A0A4Z2E9F5_9TELE</name>
<proteinExistence type="predicted"/>
<dbReference type="EMBL" id="SRLO01013287">
    <property type="protein sequence ID" value="TNN25154.1"/>
    <property type="molecule type" value="Genomic_DNA"/>
</dbReference>
<protein>
    <submittedName>
        <fullName evidence="1">Uncharacterized protein</fullName>
    </submittedName>
</protein>
<evidence type="ECO:0000313" key="1">
    <source>
        <dbReference type="EMBL" id="TNN25154.1"/>
    </source>
</evidence>
<organism evidence="1 2">
    <name type="scientific">Liparis tanakae</name>
    <name type="common">Tanaka's snailfish</name>
    <dbReference type="NCBI Taxonomy" id="230148"/>
    <lineage>
        <taxon>Eukaryota</taxon>
        <taxon>Metazoa</taxon>
        <taxon>Chordata</taxon>
        <taxon>Craniata</taxon>
        <taxon>Vertebrata</taxon>
        <taxon>Euteleostomi</taxon>
        <taxon>Actinopterygii</taxon>
        <taxon>Neopterygii</taxon>
        <taxon>Teleostei</taxon>
        <taxon>Neoteleostei</taxon>
        <taxon>Acanthomorphata</taxon>
        <taxon>Eupercaria</taxon>
        <taxon>Perciformes</taxon>
        <taxon>Cottioidei</taxon>
        <taxon>Cottales</taxon>
        <taxon>Liparidae</taxon>
        <taxon>Liparis</taxon>
    </lineage>
</organism>
<dbReference type="Proteomes" id="UP000314294">
    <property type="component" value="Unassembled WGS sequence"/>
</dbReference>
<gene>
    <name evidence="1" type="ORF">EYF80_064717</name>
</gene>
<comment type="caution">
    <text evidence="1">The sequence shown here is derived from an EMBL/GenBank/DDBJ whole genome shotgun (WGS) entry which is preliminary data.</text>
</comment>
<evidence type="ECO:0000313" key="2">
    <source>
        <dbReference type="Proteomes" id="UP000314294"/>
    </source>
</evidence>
<accession>A0A4Z2E9F5</accession>
<keyword evidence="2" id="KW-1185">Reference proteome</keyword>
<sequence length="52" mass="5409">MDLVLVELCFCGPRVKREGLGAEAGQTCLGGGSGVILSSVLSKTTEMDNPIR</sequence>
<reference evidence="1 2" key="1">
    <citation type="submission" date="2019-03" db="EMBL/GenBank/DDBJ databases">
        <title>First draft genome of Liparis tanakae, snailfish: a comprehensive survey of snailfish specific genes.</title>
        <authorList>
            <person name="Kim W."/>
            <person name="Song I."/>
            <person name="Jeong J.-H."/>
            <person name="Kim D."/>
            <person name="Kim S."/>
            <person name="Ryu S."/>
            <person name="Song J.Y."/>
            <person name="Lee S.K."/>
        </authorList>
    </citation>
    <scope>NUCLEOTIDE SEQUENCE [LARGE SCALE GENOMIC DNA]</scope>
    <source>
        <tissue evidence="1">Muscle</tissue>
    </source>
</reference>